<feature type="transmembrane region" description="Helical" evidence="8">
    <location>
        <begin position="370"/>
        <end position="388"/>
    </location>
</feature>
<dbReference type="EMBL" id="CADCTO010000659">
    <property type="protein sequence ID" value="CAA9295153.1"/>
    <property type="molecule type" value="Genomic_DNA"/>
</dbReference>
<dbReference type="GO" id="GO:0016763">
    <property type="term" value="F:pentosyltransferase activity"/>
    <property type="evidence" value="ECO:0007669"/>
    <property type="project" value="TreeGrafter"/>
</dbReference>
<evidence type="ECO:0000256" key="1">
    <source>
        <dbReference type="ARBA" id="ARBA00004651"/>
    </source>
</evidence>
<evidence type="ECO:0000256" key="6">
    <source>
        <dbReference type="ARBA" id="ARBA00022989"/>
    </source>
</evidence>
<keyword evidence="3" id="KW-0328">Glycosyltransferase</keyword>
<dbReference type="Pfam" id="PF13231">
    <property type="entry name" value="PMT_2"/>
    <property type="match status" value="1"/>
</dbReference>
<protein>
    <recommendedName>
        <fullName evidence="9">Glycosyltransferase RgtA/B/C/D-like domain-containing protein</fullName>
    </recommendedName>
</protein>
<feature type="transmembrane region" description="Helical" evidence="8">
    <location>
        <begin position="339"/>
        <end position="358"/>
    </location>
</feature>
<proteinExistence type="predicted"/>
<keyword evidence="5 8" id="KW-0812">Transmembrane</keyword>
<keyword evidence="6 8" id="KW-1133">Transmembrane helix</keyword>
<evidence type="ECO:0000256" key="4">
    <source>
        <dbReference type="ARBA" id="ARBA00022679"/>
    </source>
</evidence>
<reference evidence="10" key="1">
    <citation type="submission" date="2020-02" db="EMBL/GenBank/DDBJ databases">
        <authorList>
            <person name="Meier V. D."/>
        </authorList>
    </citation>
    <scope>NUCLEOTIDE SEQUENCE</scope>
    <source>
        <strain evidence="10">AVDCRST_MAG63</strain>
    </source>
</reference>
<dbReference type="GO" id="GO:0005886">
    <property type="term" value="C:plasma membrane"/>
    <property type="evidence" value="ECO:0007669"/>
    <property type="project" value="UniProtKB-SubCell"/>
</dbReference>
<feature type="transmembrane region" description="Helical" evidence="8">
    <location>
        <begin position="312"/>
        <end position="332"/>
    </location>
</feature>
<feature type="transmembrane region" description="Helical" evidence="8">
    <location>
        <begin position="224"/>
        <end position="244"/>
    </location>
</feature>
<evidence type="ECO:0000256" key="5">
    <source>
        <dbReference type="ARBA" id="ARBA00022692"/>
    </source>
</evidence>
<evidence type="ECO:0000256" key="2">
    <source>
        <dbReference type="ARBA" id="ARBA00022475"/>
    </source>
</evidence>
<keyword evidence="7 8" id="KW-0472">Membrane</keyword>
<feature type="transmembrane region" description="Helical" evidence="8">
    <location>
        <begin position="186"/>
        <end position="212"/>
    </location>
</feature>
<evidence type="ECO:0000256" key="8">
    <source>
        <dbReference type="SAM" id="Phobius"/>
    </source>
</evidence>
<feature type="domain" description="Glycosyltransferase RgtA/B/C/D-like" evidence="9">
    <location>
        <begin position="84"/>
        <end position="235"/>
    </location>
</feature>
<comment type="subcellular location">
    <subcellularLocation>
        <location evidence="1">Cell membrane</location>
        <topology evidence="1">Multi-pass membrane protein</topology>
    </subcellularLocation>
</comment>
<evidence type="ECO:0000313" key="10">
    <source>
        <dbReference type="EMBL" id="CAA9295153.1"/>
    </source>
</evidence>
<feature type="transmembrane region" description="Helical" evidence="8">
    <location>
        <begin position="104"/>
        <end position="124"/>
    </location>
</feature>
<keyword evidence="4" id="KW-0808">Transferase</keyword>
<gene>
    <name evidence="10" type="ORF">AVDCRST_MAG63-4724</name>
</gene>
<evidence type="ECO:0000256" key="3">
    <source>
        <dbReference type="ARBA" id="ARBA00022676"/>
    </source>
</evidence>
<dbReference type="GO" id="GO:0009103">
    <property type="term" value="P:lipopolysaccharide biosynthetic process"/>
    <property type="evidence" value="ECO:0007669"/>
    <property type="project" value="UniProtKB-ARBA"/>
</dbReference>
<feature type="transmembrane region" description="Helical" evidence="8">
    <location>
        <begin position="131"/>
        <end position="150"/>
    </location>
</feature>
<feature type="transmembrane region" description="Helical" evidence="8">
    <location>
        <begin position="156"/>
        <end position="174"/>
    </location>
</feature>
<dbReference type="PANTHER" id="PTHR33908">
    <property type="entry name" value="MANNOSYLTRANSFERASE YKCB-RELATED"/>
    <property type="match status" value="1"/>
</dbReference>
<accession>A0A6J4K3Q6</accession>
<evidence type="ECO:0000259" key="9">
    <source>
        <dbReference type="Pfam" id="PF13231"/>
    </source>
</evidence>
<feature type="transmembrane region" description="Helical" evidence="8">
    <location>
        <begin position="33"/>
        <end position="50"/>
    </location>
</feature>
<dbReference type="PANTHER" id="PTHR33908:SF11">
    <property type="entry name" value="MEMBRANE PROTEIN"/>
    <property type="match status" value="1"/>
</dbReference>
<sequence length="524" mass="57947">MTDVVTKVDPLLTEVDPLLPGATRAARAWPREALAIILAGFVLRTLGFLSNRSLWLDEAYLALNIMERDFRGLLEPLSYAQTAPVGFLFLEEGATLLLGNGERALRLVPLLASLAALPLFWLLARRCLPRGEALVCLGFFAILSPQVYYASEVKQYSLDVAVALVLLLCAVSVLQDDGFRVGRYVLLAVLGAAAVWLSHPVVFVLAGIGSALFLSAGDARRRKAMAAAIGVWAVCFLANYLLFLRGIREESNLHVLWQERFLAWPTSPGAVERNVELLLEPFRQMLGFAESGLPALVFVVGLVALWQRDRRLAWLLAASFLPALLASLLRLYPFASRPILFLSPLFLLFMAAGFGHFWRLPVRNARLVGAVLLLLLLFGPAVSAARHLRYPPQREEMRAVVRYVAQHLEPGDTVWVNHRGQYAFWYYVRYGGYSKVASHNPIIGRGTDGTKKTPRILAEMRSLAGRRRVWVVFSAQPKGEDRIDARALAVSLLDGLGTKLDKIEVAGAHAYLYDLSRAAPVAAR</sequence>
<name>A0A6J4K3Q6_9BACT</name>
<organism evidence="10">
    <name type="scientific">uncultured Armatimonadetes bacterium</name>
    <dbReference type="NCBI Taxonomy" id="157466"/>
    <lineage>
        <taxon>Bacteria</taxon>
        <taxon>Bacillati</taxon>
        <taxon>Armatimonadota</taxon>
        <taxon>environmental samples</taxon>
    </lineage>
</organism>
<dbReference type="AlphaFoldDB" id="A0A6J4K3Q6"/>
<dbReference type="InterPro" id="IPR050297">
    <property type="entry name" value="LipidA_mod_glycosyltrf_83"/>
</dbReference>
<dbReference type="InterPro" id="IPR038731">
    <property type="entry name" value="RgtA/B/C-like"/>
</dbReference>
<evidence type="ECO:0000256" key="7">
    <source>
        <dbReference type="ARBA" id="ARBA00023136"/>
    </source>
</evidence>
<keyword evidence="2" id="KW-1003">Cell membrane</keyword>